<evidence type="ECO:0000313" key="4">
    <source>
        <dbReference type="Proteomes" id="UP001201463"/>
    </source>
</evidence>
<evidence type="ECO:0000259" key="2">
    <source>
        <dbReference type="Pfam" id="PF04151"/>
    </source>
</evidence>
<feature type="chain" id="PRO_5045090652" evidence="1">
    <location>
        <begin position="27"/>
        <end position="811"/>
    </location>
</feature>
<feature type="domain" description="Peptidase C-terminal archaeal/bacterial" evidence="2">
    <location>
        <begin position="727"/>
        <end position="794"/>
    </location>
</feature>
<protein>
    <submittedName>
        <fullName evidence="3">CehA/McbA family metallohydrolase</fullName>
    </submittedName>
</protein>
<name>A0ABS8XFZ9_9BURK</name>
<dbReference type="Gene3D" id="3.20.20.140">
    <property type="entry name" value="Metal-dependent hydrolases"/>
    <property type="match status" value="1"/>
</dbReference>
<dbReference type="Gene3D" id="2.60.120.380">
    <property type="match status" value="1"/>
</dbReference>
<dbReference type="EMBL" id="JAJTWT010000003">
    <property type="protein sequence ID" value="MCE4537493.1"/>
    <property type="molecule type" value="Genomic_DNA"/>
</dbReference>
<comment type="caution">
    <text evidence="3">The sequence shown here is derived from an EMBL/GenBank/DDBJ whole genome shotgun (WGS) entry which is preliminary data.</text>
</comment>
<proteinExistence type="predicted"/>
<keyword evidence="1" id="KW-0732">Signal</keyword>
<gene>
    <name evidence="3" type="ORF">LXT12_09555</name>
</gene>
<dbReference type="SUPFAM" id="SSF89550">
    <property type="entry name" value="PHP domain-like"/>
    <property type="match status" value="1"/>
</dbReference>
<organism evidence="3 4">
    <name type="scientific">Pelomonas caseinilytica</name>
    <dbReference type="NCBI Taxonomy" id="2906763"/>
    <lineage>
        <taxon>Bacteria</taxon>
        <taxon>Pseudomonadati</taxon>
        <taxon>Pseudomonadota</taxon>
        <taxon>Betaproteobacteria</taxon>
        <taxon>Burkholderiales</taxon>
        <taxon>Sphaerotilaceae</taxon>
        <taxon>Roseateles</taxon>
    </lineage>
</organism>
<dbReference type="SUPFAM" id="SSF89260">
    <property type="entry name" value="Collagen-binding domain"/>
    <property type="match status" value="1"/>
</dbReference>
<dbReference type="Proteomes" id="UP001201463">
    <property type="component" value="Unassembled WGS sequence"/>
</dbReference>
<dbReference type="InterPro" id="IPR007280">
    <property type="entry name" value="Peptidase_C_arc/bac"/>
</dbReference>
<dbReference type="RefSeq" id="WP_233391443.1">
    <property type="nucleotide sequence ID" value="NZ_JAJTWT010000003.1"/>
</dbReference>
<evidence type="ECO:0000313" key="3">
    <source>
        <dbReference type="EMBL" id="MCE4537493.1"/>
    </source>
</evidence>
<evidence type="ECO:0000256" key="1">
    <source>
        <dbReference type="SAM" id="SignalP"/>
    </source>
</evidence>
<dbReference type="InterPro" id="IPR013783">
    <property type="entry name" value="Ig-like_fold"/>
</dbReference>
<dbReference type="Pfam" id="PF17957">
    <property type="entry name" value="Big_7"/>
    <property type="match status" value="1"/>
</dbReference>
<dbReference type="Pfam" id="PF04151">
    <property type="entry name" value="PPC"/>
    <property type="match status" value="1"/>
</dbReference>
<feature type="signal peptide" evidence="1">
    <location>
        <begin position="1"/>
        <end position="26"/>
    </location>
</feature>
<accession>A0ABS8XFZ9</accession>
<keyword evidence="4" id="KW-1185">Reference proteome</keyword>
<dbReference type="InterPro" id="IPR016195">
    <property type="entry name" value="Pol/histidinol_Pase-like"/>
</dbReference>
<sequence>MNTPHFPLRPLAACLLPLLLAACGGANPPSTATATPAATDGMAQIAAVHPSVKYPDHHEFEVELAVPFTSGVASGARRFGVTMNYLGAPEGEQFAYRLELLSPTGAVVQTFAGVERFKGKPLTLGFDWAGRTGQASLADGVYEARLTALAVDPDVAADGATDAARAEALLATEGVAHEPHVESFKFVMGAAPTARMPAYRAMALGSQLSGGEAPRAKAMAAGAIASWPYTVYYGSLHGQTNDSDGGGDLATCNSSQAAQTGQFGPDTAFPYAKGKGLDFFGNTDHNHYFDGSSGLGTIPAATAKTRYTNGLTTASNYTAANPGFLAMYGMEWGVISGGGHLNIFNSDELYSWEYDPSNQLYGHRFVAKNDYATLYSVMRAAGQVGQFNHPDTSGQFIVNGTDFGYTADGDEVMVLAEISNTSAFSNKDDETQQPGSGYEAAFRKILERGFHVAPATNQDNHCANWGASYTNRTAVLIPNGTPLTRDSFLEAVRARRVFATHDKYSQVVFSANGAIMGSRINNQGPLNLDIGFANTTGKTVSLVEVWEGVPGRNGTMTLLTNSASYTHTPTDGLHVYYAKLTQSDGKILWSAPIWVNQGAANNGDTTPPTVSASETGNSGTITLSATASDNVGVTKVEFWIDGALKGTDTTAPYSMTLDSRGLPNGSHTLVAKAFDAAANSASSTPVSFNVSNAGASASEKESNNTIATANVLGTATTVTGFISSTTDKDYFRIDLPASKKIRVDMTGPSGVDYDLYLVSSSGAGLASSEGTTASESLTFTNGTSARTVYIKVQSYSGFSTSSGYTLNISYP</sequence>
<dbReference type="Gene3D" id="2.60.40.10">
    <property type="entry name" value="Immunoglobulins"/>
    <property type="match status" value="1"/>
</dbReference>
<reference evidence="3 4" key="1">
    <citation type="submission" date="2021-12" db="EMBL/GenBank/DDBJ databases">
        <title>Genome seq of p7.</title>
        <authorList>
            <person name="Seo T."/>
        </authorList>
    </citation>
    <scope>NUCLEOTIDE SEQUENCE [LARGE SCALE GENOMIC DNA]</scope>
    <source>
        <strain evidence="3 4">P7</strain>
    </source>
</reference>
<dbReference type="NCBIfam" id="NF038032">
    <property type="entry name" value="CehA_McbA_metalo"/>
    <property type="match status" value="1"/>
</dbReference>